<feature type="domain" description="Flavodoxin-like" evidence="1">
    <location>
        <begin position="19"/>
        <end position="68"/>
    </location>
</feature>
<sequence length="97" mass="10732">MTTLDKSPLMGNYAASHPGEKALFLIVCCSYNGEAPDNAVSFDEMLENAVAEKKAELFANVKYTVFGVFRLSLLRSRLIAFRRNWQSAMGCNVSAHP</sequence>
<dbReference type="SUPFAM" id="SSF52218">
    <property type="entry name" value="Flavoproteins"/>
    <property type="match status" value="1"/>
</dbReference>
<evidence type="ECO:0000313" key="2">
    <source>
        <dbReference type="EMBL" id="KZV92267.1"/>
    </source>
</evidence>
<reference evidence="2 3" key="1">
    <citation type="journal article" date="2016" name="Mol. Biol. Evol.">
        <title>Comparative Genomics of Early-Diverging Mushroom-Forming Fungi Provides Insights into the Origins of Lignocellulose Decay Capabilities.</title>
        <authorList>
            <person name="Nagy L.G."/>
            <person name="Riley R."/>
            <person name="Tritt A."/>
            <person name="Adam C."/>
            <person name="Daum C."/>
            <person name="Floudas D."/>
            <person name="Sun H."/>
            <person name="Yadav J.S."/>
            <person name="Pangilinan J."/>
            <person name="Larsson K.H."/>
            <person name="Matsuura K."/>
            <person name="Barry K."/>
            <person name="Labutti K."/>
            <person name="Kuo R."/>
            <person name="Ohm R.A."/>
            <person name="Bhattacharya S.S."/>
            <person name="Shirouzu T."/>
            <person name="Yoshinaga Y."/>
            <person name="Martin F.M."/>
            <person name="Grigoriev I.V."/>
            <person name="Hibbett D.S."/>
        </authorList>
    </citation>
    <scope>NUCLEOTIDE SEQUENCE [LARGE SCALE GENOMIC DNA]</scope>
    <source>
        <strain evidence="2 3">HHB12029</strain>
    </source>
</reference>
<accession>A0A165HPD1</accession>
<dbReference type="Pfam" id="PF00258">
    <property type="entry name" value="Flavodoxin_1"/>
    <property type="match status" value="1"/>
</dbReference>
<keyword evidence="3" id="KW-1185">Reference proteome</keyword>
<name>A0A165HPD1_EXIGL</name>
<organism evidence="2 3">
    <name type="scientific">Exidia glandulosa HHB12029</name>
    <dbReference type="NCBI Taxonomy" id="1314781"/>
    <lineage>
        <taxon>Eukaryota</taxon>
        <taxon>Fungi</taxon>
        <taxon>Dikarya</taxon>
        <taxon>Basidiomycota</taxon>
        <taxon>Agaricomycotina</taxon>
        <taxon>Agaricomycetes</taxon>
        <taxon>Auriculariales</taxon>
        <taxon>Exidiaceae</taxon>
        <taxon>Exidia</taxon>
    </lineage>
</organism>
<dbReference type="InterPro" id="IPR029039">
    <property type="entry name" value="Flavoprotein-like_sf"/>
</dbReference>
<proteinExistence type="predicted"/>
<dbReference type="Gene3D" id="3.40.50.360">
    <property type="match status" value="1"/>
</dbReference>
<dbReference type="InParanoid" id="A0A165HPD1"/>
<protein>
    <recommendedName>
        <fullName evidence="1">Flavodoxin-like domain-containing protein</fullName>
    </recommendedName>
</protein>
<dbReference type="EMBL" id="KV426011">
    <property type="protein sequence ID" value="KZV92267.1"/>
    <property type="molecule type" value="Genomic_DNA"/>
</dbReference>
<dbReference type="InterPro" id="IPR008254">
    <property type="entry name" value="Flavodoxin/NO_synth"/>
</dbReference>
<gene>
    <name evidence="2" type="ORF">EXIGLDRAFT_78742</name>
</gene>
<dbReference type="GO" id="GO:0010181">
    <property type="term" value="F:FMN binding"/>
    <property type="evidence" value="ECO:0007669"/>
    <property type="project" value="InterPro"/>
</dbReference>
<evidence type="ECO:0000259" key="1">
    <source>
        <dbReference type="Pfam" id="PF00258"/>
    </source>
</evidence>
<dbReference type="STRING" id="1314781.A0A165HPD1"/>
<evidence type="ECO:0000313" key="3">
    <source>
        <dbReference type="Proteomes" id="UP000077266"/>
    </source>
</evidence>
<dbReference type="Proteomes" id="UP000077266">
    <property type="component" value="Unassembled WGS sequence"/>
</dbReference>
<dbReference type="AlphaFoldDB" id="A0A165HPD1"/>